<feature type="region of interest" description="Disordered" evidence="5">
    <location>
        <begin position="331"/>
        <end position="382"/>
    </location>
</feature>
<dbReference type="GO" id="GO:0009653">
    <property type="term" value="P:anatomical structure morphogenesis"/>
    <property type="evidence" value="ECO:0007669"/>
    <property type="project" value="UniProtKB-ARBA"/>
</dbReference>
<evidence type="ECO:0000256" key="5">
    <source>
        <dbReference type="SAM" id="MobiDB-lite"/>
    </source>
</evidence>
<feature type="compositionally biased region" description="Basic and acidic residues" evidence="5">
    <location>
        <begin position="350"/>
        <end position="360"/>
    </location>
</feature>
<evidence type="ECO:0000256" key="1">
    <source>
        <dbReference type="ARBA" id="ARBA00009580"/>
    </source>
</evidence>
<evidence type="ECO:0000259" key="7">
    <source>
        <dbReference type="PROSITE" id="PS50056"/>
    </source>
</evidence>
<feature type="domain" description="Tyrosine specific protein phosphatases" evidence="7">
    <location>
        <begin position="48"/>
        <end position="120"/>
    </location>
</feature>
<feature type="compositionally biased region" description="Low complexity" evidence="5">
    <location>
        <begin position="368"/>
        <end position="379"/>
    </location>
</feature>
<keyword evidence="3" id="KW-0378">Hydrolase</keyword>
<evidence type="ECO:0000313" key="8">
    <source>
        <dbReference type="EMBL" id="KAJ6641661.1"/>
    </source>
</evidence>
<dbReference type="Pfam" id="PF00102">
    <property type="entry name" value="Y_phosphatase"/>
    <property type="match status" value="1"/>
</dbReference>
<gene>
    <name evidence="8" type="primary">ptpru</name>
    <name evidence="8" type="ORF">Bhyg_06601</name>
</gene>
<protein>
    <recommendedName>
        <fullName evidence="2">protein-tyrosine-phosphatase</fullName>
        <ecNumber evidence="2">3.1.3.48</ecNumber>
    </recommendedName>
</protein>
<dbReference type="PROSITE" id="PS50055">
    <property type="entry name" value="TYR_PHOSPHATASE_PTP"/>
    <property type="match status" value="1"/>
</dbReference>
<feature type="compositionally biased region" description="Polar residues" evidence="5">
    <location>
        <begin position="1377"/>
        <end position="1387"/>
    </location>
</feature>
<name>A0A9Q0N2M4_9DIPT</name>
<keyword evidence="9" id="KW-1185">Reference proteome</keyword>
<dbReference type="SUPFAM" id="SSF52799">
    <property type="entry name" value="(Phosphotyrosine protein) phosphatases II"/>
    <property type="match status" value="1"/>
</dbReference>
<feature type="region of interest" description="Disordered" evidence="5">
    <location>
        <begin position="759"/>
        <end position="798"/>
    </location>
</feature>
<feature type="compositionally biased region" description="Basic and acidic residues" evidence="5">
    <location>
        <begin position="540"/>
        <end position="549"/>
    </location>
</feature>
<proteinExistence type="inferred from homology"/>
<comment type="caution">
    <text evidence="8">The sequence shown here is derived from an EMBL/GenBank/DDBJ whole genome shotgun (WGS) entry which is preliminary data.</text>
</comment>
<dbReference type="EMBL" id="WJQU01000002">
    <property type="protein sequence ID" value="KAJ6641661.1"/>
    <property type="molecule type" value="Genomic_DNA"/>
</dbReference>
<accession>A0A9Q0N2M4</accession>
<dbReference type="PANTHER" id="PTHR19134">
    <property type="entry name" value="RECEPTOR-TYPE TYROSINE-PROTEIN PHOSPHATASE"/>
    <property type="match status" value="1"/>
</dbReference>
<feature type="compositionally biased region" description="Polar residues" evidence="5">
    <location>
        <begin position="691"/>
        <end position="704"/>
    </location>
</feature>
<reference evidence="8" key="1">
    <citation type="submission" date="2022-07" db="EMBL/GenBank/DDBJ databases">
        <authorList>
            <person name="Trinca V."/>
            <person name="Uliana J.V.C."/>
            <person name="Torres T.T."/>
            <person name="Ward R.J."/>
            <person name="Monesi N."/>
        </authorList>
    </citation>
    <scope>NUCLEOTIDE SEQUENCE</scope>
    <source>
        <strain evidence="8">HSMRA1968</strain>
        <tissue evidence="8">Whole embryos</tissue>
    </source>
</reference>
<keyword evidence="4" id="KW-0904">Protein phosphatase</keyword>
<dbReference type="Proteomes" id="UP001151699">
    <property type="component" value="Chromosome B"/>
</dbReference>
<feature type="domain" description="Tyrosine-protein phosphatase" evidence="6">
    <location>
        <begin position="1"/>
        <end position="129"/>
    </location>
</feature>
<dbReference type="InterPro" id="IPR000387">
    <property type="entry name" value="Tyr_Pase_dom"/>
</dbReference>
<evidence type="ECO:0000256" key="3">
    <source>
        <dbReference type="ARBA" id="ARBA00022801"/>
    </source>
</evidence>
<keyword evidence="8" id="KW-0675">Receptor</keyword>
<dbReference type="PANTHER" id="PTHR19134:SF562">
    <property type="entry name" value="PROTEIN-TYROSINE-PHOSPHATASE"/>
    <property type="match status" value="1"/>
</dbReference>
<feature type="region of interest" description="Disordered" evidence="5">
    <location>
        <begin position="417"/>
        <end position="439"/>
    </location>
</feature>
<dbReference type="Gene3D" id="3.90.190.10">
    <property type="entry name" value="Protein tyrosine phosphatase superfamily"/>
    <property type="match status" value="1"/>
</dbReference>
<dbReference type="InterPro" id="IPR003595">
    <property type="entry name" value="Tyr_Pase_cat"/>
</dbReference>
<dbReference type="OrthoDB" id="7759993at2759"/>
<evidence type="ECO:0000259" key="6">
    <source>
        <dbReference type="PROSITE" id="PS50055"/>
    </source>
</evidence>
<evidence type="ECO:0000313" key="9">
    <source>
        <dbReference type="Proteomes" id="UP001151699"/>
    </source>
</evidence>
<dbReference type="EC" id="3.1.3.48" evidence="2"/>
<feature type="compositionally biased region" description="Low complexity" evidence="5">
    <location>
        <begin position="783"/>
        <end position="793"/>
    </location>
</feature>
<dbReference type="GO" id="GO:0004725">
    <property type="term" value="F:protein tyrosine phosphatase activity"/>
    <property type="evidence" value="ECO:0007669"/>
    <property type="project" value="UniProtKB-EC"/>
</dbReference>
<dbReference type="InterPro" id="IPR029021">
    <property type="entry name" value="Prot-tyrosine_phosphatase-like"/>
</dbReference>
<dbReference type="PROSITE" id="PS50056">
    <property type="entry name" value="TYR_PHOSPHATASE_2"/>
    <property type="match status" value="1"/>
</dbReference>
<feature type="compositionally biased region" description="Polar residues" evidence="5">
    <location>
        <begin position="761"/>
        <end position="780"/>
    </location>
</feature>
<dbReference type="InterPro" id="IPR050348">
    <property type="entry name" value="Protein-Tyr_Phosphatase"/>
</dbReference>
<organism evidence="8 9">
    <name type="scientific">Pseudolycoriella hygida</name>
    <dbReference type="NCBI Taxonomy" id="35572"/>
    <lineage>
        <taxon>Eukaryota</taxon>
        <taxon>Metazoa</taxon>
        <taxon>Ecdysozoa</taxon>
        <taxon>Arthropoda</taxon>
        <taxon>Hexapoda</taxon>
        <taxon>Insecta</taxon>
        <taxon>Pterygota</taxon>
        <taxon>Neoptera</taxon>
        <taxon>Endopterygota</taxon>
        <taxon>Diptera</taxon>
        <taxon>Nematocera</taxon>
        <taxon>Sciaroidea</taxon>
        <taxon>Sciaridae</taxon>
        <taxon>Pseudolycoriella</taxon>
    </lineage>
</organism>
<dbReference type="InterPro" id="IPR000242">
    <property type="entry name" value="PTP_cat"/>
</dbReference>
<feature type="compositionally biased region" description="Basic and acidic residues" evidence="5">
    <location>
        <begin position="430"/>
        <end position="439"/>
    </location>
</feature>
<feature type="compositionally biased region" description="Acidic residues" evidence="5">
    <location>
        <begin position="985"/>
        <end position="1036"/>
    </location>
</feature>
<dbReference type="SMART" id="SM00404">
    <property type="entry name" value="PTPc_motif"/>
    <property type="match status" value="1"/>
</dbReference>
<feature type="compositionally biased region" description="Polar residues" evidence="5">
    <location>
        <begin position="515"/>
        <end position="527"/>
    </location>
</feature>
<evidence type="ECO:0000256" key="2">
    <source>
        <dbReference type="ARBA" id="ARBA00013064"/>
    </source>
</evidence>
<feature type="region of interest" description="Disordered" evidence="5">
    <location>
        <begin position="515"/>
        <end position="557"/>
    </location>
</feature>
<feature type="region of interest" description="Disordered" evidence="5">
    <location>
        <begin position="657"/>
        <end position="714"/>
    </location>
</feature>
<feature type="region of interest" description="Disordered" evidence="5">
    <location>
        <begin position="1377"/>
        <end position="1401"/>
    </location>
</feature>
<comment type="similarity">
    <text evidence="1">Belongs to the protein-tyrosine phosphatase family.</text>
</comment>
<feature type="region of interest" description="Disordered" evidence="5">
    <location>
        <begin position="985"/>
        <end position="1037"/>
    </location>
</feature>
<feature type="region of interest" description="Disordered" evidence="5">
    <location>
        <begin position="280"/>
        <end position="315"/>
    </location>
</feature>
<dbReference type="GO" id="GO:0048666">
    <property type="term" value="P:neuron development"/>
    <property type="evidence" value="ECO:0007669"/>
    <property type="project" value="UniProtKB-ARBA"/>
</dbReference>
<sequence length="1532" mass="173900">MKRNYKERKTENVKILRARIPASEYRFHFLVKSIYVGLNVPTSTNSLVALMNMVEQWRAKTDYGPVCVVSPDGRSRAGVYCAANACIEQVIQHGEVDIFQAVKTVRRHRPQLVENMMEYKYCYDLVLHYVLHYLNKDLKEKKFIEFGRGKVIPLTPDSSTDLPNEICNTGKIVVKKRIPKIEKGDSIQLSDNALRSANGKILQRKKKGRLYSLGGNEPMKKPRGRLDRLKTVGTFDLGTEMSVLSEVARNLNEKIISGDIDMAGSSGITRRLSTIPAVSSNDLQGLSTPECGRREIQESNSSHSSHSSKRNVSKVDGSRTIVYFDQHSSDLNNRKHKFNGNNLSHTKMQHSADDCLDKPKASPNNQKSRSLSSSSCLTRTSDKERTAQINFVNRCNNNKSPNIDTNMVFISIKDSNMIPSIDSPEERDEDKEKELTSTDSNKIELDMQSAEDINKIDDEITFKNRPRKPMLRKSKRIVRTDSEIFDENIICRNQIVLQTNLDIQIHKEPDYYFNSESASTTHGSRIASSDIEDNICSPKDLQKSTDESSRNLSTDELDTVFSDTTDLERLDREYRELARSSLQREYKSDGDSLDEVGKKRNEFLKWKNQSFENDFELYNENLNPTSEMICSPDGQVTSTTNTSENSSAKCIDASKRPRRNCEMYPQSRTASPKESDNSTLTSPIRAPSACTEKSSTNSIENTRPTKLEVAQNPPPKESAITSLFEKRFGKIKKINKLLKCKRFSASALYDKKKASDIELKSNPQKVENPSKAKSCSPAKTTDSKSSIHSSKMSLFHPKSGKSSIFSIRKSPMFSNASHSNTELNTRTSSRTKLNELSKSNFEINNFKSSPSRFSTKRSVKESKNNSTACLYKEQKHSPLSEEFYNKTGSVRLSAMELYEKFCSEDFGGLYKNESNKNADDSCGGYKNWHKYRLGHKGLGAAKKYARGKNARLLRQKSEPKFSFRDGSDSRGDIPYFPEEEYEDIYEENGNDECNEEEEETDEYEDEDEDEEGDYYEDECEEEQEYEEEEELDEQEEMNNVADVQSTCVSEIDGQEENIDEEYEGKAYHSEIEDRGDIDLNIGADSDVDEIFLMPAPKADNYDEYGFENKHFTLEQSLLNRSNGIESNLNELSEICADNDFLYPVAQDTREIESFGSDEILTIYKICSKDDILNMKDEKIHKTVSAQECLNTASITLERAVNEYIRNAPPDIEVELEPSIYIERSESFCTLTEFDTVRNMNLDSSSASKLSLSLKSEIFDDFTLTPDEQKVVMNCDFEDFTLTPEGSFSEAIPDAVPSATCSDVLHQHVKNDSVDSEDLTRKDESITSNEVMMIVDKFLANEKLLHQTINQSYEEMICSSTSNDDQRIDTEVQHVTILPSNENPSPKSLDSRRHQSFSSTYTEEKSSIVDMDDESIKNVVSAFTSEITKEFDLLFSRAQLENDDILVVEEPSTDDKISVEGQPSPQRMPSRYSMQRLEPYFIAESENAATHPSLSNSSSVQTEYCKVLDVHDGSFIHKRVISKLKKNRSQSLG</sequence>
<evidence type="ECO:0000256" key="4">
    <source>
        <dbReference type="ARBA" id="ARBA00022912"/>
    </source>
</evidence>